<protein>
    <submittedName>
        <fullName evidence="1">Uncharacterized protein</fullName>
    </submittedName>
</protein>
<gene>
    <name evidence="1" type="ORF">L2E82_01976</name>
</gene>
<dbReference type="EMBL" id="CM042009">
    <property type="protein sequence ID" value="KAI3789186.1"/>
    <property type="molecule type" value="Genomic_DNA"/>
</dbReference>
<keyword evidence="2" id="KW-1185">Reference proteome</keyword>
<name>A0ACB9H111_CICIN</name>
<organism evidence="1 2">
    <name type="scientific">Cichorium intybus</name>
    <name type="common">Chicory</name>
    <dbReference type="NCBI Taxonomy" id="13427"/>
    <lineage>
        <taxon>Eukaryota</taxon>
        <taxon>Viridiplantae</taxon>
        <taxon>Streptophyta</taxon>
        <taxon>Embryophyta</taxon>
        <taxon>Tracheophyta</taxon>
        <taxon>Spermatophyta</taxon>
        <taxon>Magnoliopsida</taxon>
        <taxon>eudicotyledons</taxon>
        <taxon>Gunneridae</taxon>
        <taxon>Pentapetalae</taxon>
        <taxon>asterids</taxon>
        <taxon>campanulids</taxon>
        <taxon>Asterales</taxon>
        <taxon>Asteraceae</taxon>
        <taxon>Cichorioideae</taxon>
        <taxon>Cichorieae</taxon>
        <taxon>Cichoriinae</taxon>
        <taxon>Cichorium</taxon>
    </lineage>
</organism>
<evidence type="ECO:0000313" key="2">
    <source>
        <dbReference type="Proteomes" id="UP001055811"/>
    </source>
</evidence>
<accession>A0ACB9H111</accession>
<reference evidence="1 2" key="2">
    <citation type="journal article" date="2022" name="Mol. Ecol. Resour.">
        <title>The genomes of chicory, endive, great burdock and yacon provide insights into Asteraceae paleo-polyploidization history and plant inulin production.</title>
        <authorList>
            <person name="Fan W."/>
            <person name="Wang S."/>
            <person name="Wang H."/>
            <person name="Wang A."/>
            <person name="Jiang F."/>
            <person name="Liu H."/>
            <person name="Zhao H."/>
            <person name="Xu D."/>
            <person name="Zhang Y."/>
        </authorList>
    </citation>
    <scope>NUCLEOTIDE SEQUENCE [LARGE SCALE GENOMIC DNA]</scope>
    <source>
        <strain evidence="2">cv. Punajuju</strain>
        <tissue evidence="1">Leaves</tissue>
    </source>
</reference>
<comment type="caution">
    <text evidence="1">The sequence shown here is derived from an EMBL/GenBank/DDBJ whole genome shotgun (WGS) entry which is preliminary data.</text>
</comment>
<dbReference type="Proteomes" id="UP001055811">
    <property type="component" value="Linkage Group LG01"/>
</dbReference>
<reference evidence="2" key="1">
    <citation type="journal article" date="2022" name="Mol. Ecol. Resour.">
        <title>The genomes of chicory, endive, great burdock and yacon provide insights into Asteraceae palaeo-polyploidization history and plant inulin production.</title>
        <authorList>
            <person name="Fan W."/>
            <person name="Wang S."/>
            <person name="Wang H."/>
            <person name="Wang A."/>
            <person name="Jiang F."/>
            <person name="Liu H."/>
            <person name="Zhao H."/>
            <person name="Xu D."/>
            <person name="Zhang Y."/>
        </authorList>
    </citation>
    <scope>NUCLEOTIDE SEQUENCE [LARGE SCALE GENOMIC DNA]</scope>
    <source>
        <strain evidence="2">cv. Punajuju</strain>
    </source>
</reference>
<proteinExistence type="predicted"/>
<sequence>MLTSSSRRTIASRKCVLPPLSESPAEAYTPLAEEGEVDERNIDMRRVISKKNSRNRLLPYQRVAADLGLGFENDDGRGMRCRTTEVEAGFHIEFATSLNGFFQPIA</sequence>
<evidence type="ECO:0000313" key="1">
    <source>
        <dbReference type="EMBL" id="KAI3789186.1"/>
    </source>
</evidence>